<dbReference type="HOGENOM" id="CLU_123373_1_0_11"/>
<accession>E4NJZ9</accession>
<dbReference type="eggNOG" id="COG3427">
    <property type="taxonomic scope" value="Bacteria"/>
</dbReference>
<evidence type="ECO:0008006" key="3">
    <source>
        <dbReference type="Google" id="ProtNLM"/>
    </source>
</evidence>
<dbReference type="RefSeq" id="WP_014140588.1">
    <property type="nucleotide sequence ID" value="NC_016109.1"/>
</dbReference>
<dbReference type="Proteomes" id="UP000007076">
    <property type="component" value="Chromosome"/>
</dbReference>
<name>E4NJZ9_KITSK</name>
<organism evidence="1 2">
    <name type="scientific">Kitasatospora setae (strain ATCC 33774 / DSM 43861 / JCM 3304 / KCC A-0304 / NBRC 14216 / KM-6054)</name>
    <name type="common">Streptomyces setae</name>
    <dbReference type="NCBI Taxonomy" id="452652"/>
    <lineage>
        <taxon>Bacteria</taxon>
        <taxon>Bacillati</taxon>
        <taxon>Actinomycetota</taxon>
        <taxon>Actinomycetes</taxon>
        <taxon>Kitasatosporales</taxon>
        <taxon>Streptomycetaceae</taxon>
        <taxon>Kitasatospora</taxon>
    </lineage>
</organism>
<dbReference type="EMBL" id="AP010968">
    <property type="protein sequence ID" value="BAJ33297.1"/>
    <property type="molecule type" value="Genomic_DNA"/>
</dbReference>
<dbReference type="PATRIC" id="fig|452652.3.peg.7588"/>
<evidence type="ECO:0000313" key="2">
    <source>
        <dbReference type="Proteomes" id="UP000007076"/>
    </source>
</evidence>
<sequence length="136" mass="15520">MTEFRIVRATALTPEAAWRRVTDWPRHGRAMPLTTVRADGATVTARTALGRFGFDDVMDLAHWQPPHGDTPGSCRLVKRGPLITGWAEVEVRRHRDGSLVRWREDLRLAPLPTLLDRPTAWCARPLFRHALRALLR</sequence>
<dbReference type="SUPFAM" id="SSF55961">
    <property type="entry name" value="Bet v1-like"/>
    <property type="match status" value="1"/>
</dbReference>
<proteinExistence type="predicted"/>
<dbReference type="STRING" id="452652.KSE_75450"/>
<evidence type="ECO:0000313" key="1">
    <source>
        <dbReference type="EMBL" id="BAJ33297.1"/>
    </source>
</evidence>
<dbReference type="AlphaFoldDB" id="E4NJZ9"/>
<gene>
    <name evidence="1" type="ordered locus">KSE_75450</name>
</gene>
<reference evidence="1 2" key="1">
    <citation type="journal article" date="2010" name="DNA Res.">
        <title>Genome sequence of Kitasatospora setae NBRC 14216T: an evolutionary snapshot of the family Streptomycetaceae.</title>
        <authorList>
            <person name="Ichikawa N."/>
            <person name="Oguchi A."/>
            <person name="Ikeda H."/>
            <person name="Ishikawa J."/>
            <person name="Kitani S."/>
            <person name="Watanabe Y."/>
            <person name="Nakamura S."/>
            <person name="Katano Y."/>
            <person name="Kishi E."/>
            <person name="Sasagawa M."/>
            <person name="Ankai A."/>
            <person name="Fukui S."/>
            <person name="Hashimoto Y."/>
            <person name="Kamata S."/>
            <person name="Otoguro M."/>
            <person name="Tanikawa S."/>
            <person name="Nihira T."/>
            <person name="Horinouchi S."/>
            <person name="Ohnishi Y."/>
            <person name="Hayakawa M."/>
            <person name="Kuzuyama T."/>
            <person name="Arisawa A."/>
            <person name="Nomoto F."/>
            <person name="Miura H."/>
            <person name="Takahashi Y."/>
            <person name="Fujita N."/>
        </authorList>
    </citation>
    <scope>NUCLEOTIDE SEQUENCE [LARGE SCALE GENOMIC DNA]</scope>
    <source>
        <strain evidence="2">ATCC 33774 / DSM 43861 / JCM 3304 / KCC A-0304 / NBRC 14216 / KM-6054</strain>
    </source>
</reference>
<dbReference type="KEGG" id="ksk:KSE_75450"/>
<protein>
    <recommendedName>
        <fullName evidence="3">Immediate-early protein 2</fullName>
    </recommendedName>
</protein>
<keyword evidence="2" id="KW-1185">Reference proteome</keyword>